<organism evidence="8 9">
    <name type="scientific">Paenibacillus hunanensis</name>
    <dbReference type="NCBI Taxonomy" id="539262"/>
    <lineage>
        <taxon>Bacteria</taxon>
        <taxon>Bacillati</taxon>
        <taxon>Bacillota</taxon>
        <taxon>Bacilli</taxon>
        <taxon>Bacillales</taxon>
        <taxon>Paenibacillaceae</taxon>
        <taxon>Paenibacillus</taxon>
    </lineage>
</organism>
<evidence type="ECO:0000256" key="3">
    <source>
        <dbReference type="ARBA" id="ARBA00022692"/>
    </source>
</evidence>
<dbReference type="EMBL" id="JAVDQH010000006">
    <property type="protein sequence ID" value="MDR6244069.1"/>
    <property type="molecule type" value="Genomic_DNA"/>
</dbReference>
<evidence type="ECO:0000313" key="8">
    <source>
        <dbReference type="EMBL" id="MDR6244069.1"/>
    </source>
</evidence>
<feature type="transmembrane region" description="Helical" evidence="6">
    <location>
        <begin position="135"/>
        <end position="153"/>
    </location>
</feature>
<evidence type="ECO:0000256" key="5">
    <source>
        <dbReference type="ARBA" id="ARBA00023136"/>
    </source>
</evidence>
<gene>
    <name evidence="8" type="ORF">JOC58_001962</name>
</gene>
<dbReference type="Pfam" id="PF07694">
    <property type="entry name" value="5TM-5TMR_LYT"/>
    <property type="match status" value="1"/>
</dbReference>
<dbReference type="RefSeq" id="WP_188775805.1">
    <property type="nucleotide sequence ID" value="NZ_BMMB01000005.1"/>
</dbReference>
<evidence type="ECO:0000256" key="6">
    <source>
        <dbReference type="SAM" id="Phobius"/>
    </source>
</evidence>
<dbReference type="Proteomes" id="UP001185028">
    <property type="component" value="Unassembled WGS sequence"/>
</dbReference>
<keyword evidence="4 6" id="KW-1133">Transmembrane helix</keyword>
<evidence type="ECO:0000256" key="2">
    <source>
        <dbReference type="ARBA" id="ARBA00022475"/>
    </source>
</evidence>
<dbReference type="GO" id="GO:0052621">
    <property type="term" value="F:diguanylate cyclase activity"/>
    <property type="evidence" value="ECO:0007669"/>
    <property type="project" value="UniProtKB-EC"/>
</dbReference>
<keyword evidence="5 6" id="KW-0472">Membrane</keyword>
<name>A0ABU1IY21_9BACL</name>
<feature type="domain" description="GGDEF" evidence="7">
    <location>
        <begin position="227"/>
        <end position="357"/>
    </location>
</feature>
<accession>A0ABU1IY21</accession>
<feature type="transmembrane region" description="Helical" evidence="6">
    <location>
        <begin position="103"/>
        <end position="123"/>
    </location>
</feature>
<protein>
    <submittedName>
        <fullName evidence="8">Diguanylate cyclase</fullName>
        <ecNumber evidence="8">2.7.7.65</ecNumber>
    </submittedName>
</protein>
<dbReference type="Gene3D" id="3.30.70.270">
    <property type="match status" value="1"/>
</dbReference>
<dbReference type="InterPro" id="IPR050469">
    <property type="entry name" value="Diguanylate_Cyclase"/>
</dbReference>
<dbReference type="SUPFAM" id="SSF55073">
    <property type="entry name" value="Nucleotide cyclase"/>
    <property type="match status" value="1"/>
</dbReference>
<dbReference type="PROSITE" id="PS50887">
    <property type="entry name" value="GGDEF"/>
    <property type="match status" value="1"/>
</dbReference>
<evidence type="ECO:0000256" key="4">
    <source>
        <dbReference type="ARBA" id="ARBA00022989"/>
    </source>
</evidence>
<proteinExistence type="predicted"/>
<dbReference type="InterPro" id="IPR029787">
    <property type="entry name" value="Nucleotide_cyclase"/>
</dbReference>
<dbReference type="NCBIfam" id="TIGR00254">
    <property type="entry name" value="GGDEF"/>
    <property type="match status" value="1"/>
</dbReference>
<feature type="transmembrane region" description="Helical" evidence="6">
    <location>
        <begin position="78"/>
        <end position="97"/>
    </location>
</feature>
<dbReference type="SMART" id="SM00267">
    <property type="entry name" value="GGDEF"/>
    <property type="match status" value="1"/>
</dbReference>
<dbReference type="InterPro" id="IPR000160">
    <property type="entry name" value="GGDEF_dom"/>
</dbReference>
<comment type="subcellular location">
    <subcellularLocation>
        <location evidence="1">Cell membrane</location>
        <topology evidence="1">Multi-pass membrane protein</topology>
    </subcellularLocation>
</comment>
<evidence type="ECO:0000259" key="7">
    <source>
        <dbReference type="PROSITE" id="PS50887"/>
    </source>
</evidence>
<keyword evidence="9" id="KW-1185">Reference proteome</keyword>
<keyword evidence="8" id="KW-0808">Transferase</keyword>
<feature type="transmembrane region" description="Helical" evidence="6">
    <location>
        <begin position="159"/>
        <end position="180"/>
    </location>
</feature>
<comment type="caution">
    <text evidence="8">The sequence shown here is derived from an EMBL/GenBank/DDBJ whole genome shotgun (WGS) entry which is preliminary data.</text>
</comment>
<dbReference type="InterPro" id="IPR043128">
    <property type="entry name" value="Rev_trsase/Diguanyl_cyclase"/>
</dbReference>
<dbReference type="CDD" id="cd01949">
    <property type="entry name" value="GGDEF"/>
    <property type="match status" value="1"/>
</dbReference>
<dbReference type="Pfam" id="PF00990">
    <property type="entry name" value="GGDEF"/>
    <property type="match status" value="1"/>
</dbReference>
<evidence type="ECO:0000313" key="9">
    <source>
        <dbReference type="Proteomes" id="UP001185028"/>
    </source>
</evidence>
<feature type="transmembrane region" description="Helical" evidence="6">
    <location>
        <begin position="7"/>
        <end position="25"/>
    </location>
</feature>
<feature type="transmembrane region" description="Helical" evidence="6">
    <location>
        <begin position="45"/>
        <end position="66"/>
    </location>
</feature>
<keyword evidence="8" id="KW-0548">Nucleotidyltransferase</keyword>
<dbReference type="InterPro" id="IPR011620">
    <property type="entry name" value="Sig_transdc_His_kinase_LytS_TM"/>
</dbReference>
<dbReference type="PANTHER" id="PTHR45138:SF9">
    <property type="entry name" value="DIGUANYLATE CYCLASE DGCM-RELATED"/>
    <property type="match status" value="1"/>
</dbReference>
<dbReference type="EC" id="2.7.7.65" evidence="8"/>
<sequence length="357" mass="40379">MINLINNLTMVTTFLFLTNLLLNKFKDTFPQYSHAYPYVSGTLHGLLGVGLMLLGVATTTGFHLDLRTLAIVSAVYMGGRWAGTIALCIILLARFVLLDMTNTIAVLAGIAMILLSYILSMWLLNRQHRKSIRRWLVIIFCSMIIPCLMVYAASTDRDLSGTLLVILMYTSGGLFTYLLLTHLSRSNQSIYLLKEKASRDHLTGLYNPRAFEGIFEQKMLETEKTRDSFSLLMLDIDHFKRINDTYGHSAGDAVLACFGDLLHRSVRSSDYCARKGGEEFIVLLNDCDSEQARQAAEKLRRLVEQQEFQLPDGKLLKVTVSIGVSTYPFTRADLLIDQADRALYRAKREGRNRVIYH</sequence>
<reference evidence="8 9" key="1">
    <citation type="submission" date="2023-07" db="EMBL/GenBank/DDBJ databases">
        <title>Genomic Encyclopedia of Type Strains, Phase IV (KMG-IV): sequencing the most valuable type-strain genomes for metagenomic binning, comparative biology and taxonomic classification.</title>
        <authorList>
            <person name="Goeker M."/>
        </authorList>
    </citation>
    <scope>NUCLEOTIDE SEQUENCE [LARGE SCALE GENOMIC DNA]</scope>
    <source>
        <strain evidence="8 9">DSM 22170</strain>
    </source>
</reference>
<evidence type="ECO:0000256" key="1">
    <source>
        <dbReference type="ARBA" id="ARBA00004651"/>
    </source>
</evidence>
<keyword evidence="2" id="KW-1003">Cell membrane</keyword>
<dbReference type="PANTHER" id="PTHR45138">
    <property type="entry name" value="REGULATORY COMPONENTS OF SENSORY TRANSDUCTION SYSTEM"/>
    <property type="match status" value="1"/>
</dbReference>
<keyword evidence="3 6" id="KW-0812">Transmembrane</keyword>